<evidence type="ECO:0000313" key="2">
    <source>
        <dbReference type="EMBL" id="KAJ1097838.1"/>
    </source>
</evidence>
<evidence type="ECO:0000256" key="1">
    <source>
        <dbReference type="SAM" id="MobiDB-lite"/>
    </source>
</evidence>
<comment type="caution">
    <text evidence="2">The sequence shown here is derived from an EMBL/GenBank/DDBJ whole genome shotgun (WGS) entry which is preliminary data.</text>
</comment>
<feature type="region of interest" description="Disordered" evidence="1">
    <location>
        <begin position="66"/>
        <end position="90"/>
    </location>
</feature>
<evidence type="ECO:0000313" key="3">
    <source>
        <dbReference type="Proteomes" id="UP001066276"/>
    </source>
</evidence>
<gene>
    <name evidence="2" type="ORF">NDU88_002954</name>
</gene>
<sequence length="90" mass="9742">MVRIVTAGAPHHWLLVPIGSNVNQCSIAPRFTTAYRDVVQRQRRYLTSHCPSLEAPSARTFEKMAESSGVPTAGGAVDNGGATFNHHLQV</sequence>
<accession>A0AAV7M3W4</accession>
<dbReference type="AlphaFoldDB" id="A0AAV7M3W4"/>
<keyword evidence="3" id="KW-1185">Reference proteome</keyword>
<dbReference type="EMBL" id="JANPWB010000014">
    <property type="protein sequence ID" value="KAJ1097838.1"/>
    <property type="molecule type" value="Genomic_DNA"/>
</dbReference>
<dbReference type="Proteomes" id="UP001066276">
    <property type="component" value="Chromosome 10"/>
</dbReference>
<proteinExistence type="predicted"/>
<name>A0AAV7M3W4_PLEWA</name>
<reference evidence="2" key="1">
    <citation type="journal article" date="2022" name="bioRxiv">
        <title>Sequencing and chromosome-scale assembly of the giantPleurodeles waltlgenome.</title>
        <authorList>
            <person name="Brown T."/>
            <person name="Elewa A."/>
            <person name="Iarovenko S."/>
            <person name="Subramanian E."/>
            <person name="Araus A.J."/>
            <person name="Petzold A."/>
            <person name="Susuki M."/>
            <person name="Suzuki K.-i.T."/>
            <person name="Hayashi T."/>
            <person name="Toyoda A."/>
            <person name="Oliveira C."/>
            <person name="Osipova E."/>
            <person name="Leigh N.D."/>
            <person name="Simon A."/>
            <person name="Yun M.H."/>
        </authorList>
    </citation>
    <scope>NUCLEOTIDE SEQUENCE</scope>
    <source>
        <strain evidence="2">20211129_DDA</strain>
        <tissue evidence="2">Liver</tissue>
    </source>
</reference>
<protein>
    <submittedName>
        <fullName evidence="2">Uncharacterized protein</fullName>
    </submittedName>
</protein>
<organism evidence="2 3">
    <name type="scientific">Pleurodeles waltl</name>
    <name type="common">Iberian ribbed newt</name>
    <dbReference type="NCBI Taxonomy" id="8319"/>
    <lineage>
        <taxon>Eukaryota</taxon>
        <taxon>Metazoa</taxon>
        <taxon>Chordata</taxon>
        <taxon>Craniata</taxon>
        <taxon>Vertebrata</taxon>
        <taxon>Euteleostomi</taxon>
        <taxon>Amphibia</taxon>
        <taxon>Batrachia</taxon>
        <taxon>Caudata</taxon>
        <taxon>Salamandroidea</taxon>
        <taxon>Salamandridae</taxon>
        <taxon>Pleurodelinae</taxon>
        <taxon>Pleurodeles</taxon>
    </lineage>
</organism>